<dbReference type="Pfam" id="PF18943">
    <property type="entry name" value="DUF5690"/>
    <property type="match status" value="1"/>
</dbReference>
<proteinExistence type="predicted"/>
<keyword evidence="1" id="KW-0812">Transmembrane</keyword>
<dbReference type="InterPro" id="IPR036259">
    <property type="entry name" value="MFS_trans_sf"/>
</dbReference>
<dbReference type="OrthoDB" id="182994at2"/>
<dbReference type="InterPro" id="IPR043745">
    <property type="entry name" value="DUF5690"/>
</dbReference>
<feature type="transmembrane region" description="Helical" evidence="1">
    <location>
        <begin position="332"/>
        <end position="352"/>
    </location>
</feature>
<protein>
    <recommendedName>
        <fullName evidence="4">Major Facilitator Superfamily protein</fullName>
    </recommendedName>
</protein>
<feature type="transmembrane region" description="Helical" evidence="1">
    <location>
        <begin position="97"/>
        <end position="118"/>
    </location>
</feature>
<feature type="transmembrane region" description="Helical" evidence="1">
    <location>
        <begin position="124"/>
        <end position="144"/>
    </location>
</feature>
<gene>
    <name evidence="2" type="ORF">SV7mr_47970</name>
</gene>
<dbReference type="AlphaFoldDB" id="A0A517T1J9"/>
<feature type="transmembrane region" description="Helical" evidence="1">
    <location>
        <begin position="156"/>
        <end position="176"/>
    </location>
</feature>
<feature type="transmembrane region" description="Helical" evidence="1">
    <location>
        <begin position="277"/>
        <end position="299"/>
    </location>
</feature>
<feature type="transmembrane region" description="Helical" evidence="1">
    <location>
        <begin position="372"/>
        <end position="392"/>
    </location>
</feature>
<dbReference type="Gene3D" id="1.20.1250.20">
    <property type="entry name" value="MFS general substrate transporter like domains"/>
    <property type="match status" value="1"/>
</dbReference>
<sequence>MRSTCSAPSPSKSNRKANLLPTVQRSKHLWLTAIAAFCVYFCMYAFRKPFTAASYEGMQLSGFDLKIILVIAQLAGYMLSKFIGIKVVSELKPASRAIAIVTSIVIAELALLGFALVPVTIKPLMLFINGLPLGMVFGFVLSYLEGRKQTEALSAALCASFIISSGVVKSVGVWLVESCGVDEFWMPSVTGLIFFVPLLIAVWLLQRTPPPNDEDREQRSERAPMSADQRWQFLRSYWLGLGLLVMVYVALTVIRTIRDDFAVELWRDMGVAEKPSIFARSETMVALAVTSLNAAAIWVKHNLSAIRLTLGLMSVSFGLIALSAYLQSTGAVSPFVFMVMCGIGMYVPYVAFHTTVFERLIAISRHPGNLGFLMYLADAIGYLGYAVVLATRNSLETPGSVLPFFRTLLGVISLGSIVALMVALMYFHHTWKKDHDGEADENSAGPETVT</sequence>
<feature type="transmembrane region" description="Helical" evidence="1">
    <location>
        <begin position="67"/>
        <end position="85"/>
    </location>
</feature>
<feature type="transmembrane region" description="Helical" evidence="1">
    <location>
        <begin position="188"/>
        <end position="206"/>
    </location>
</feature>
<feature type="transmembrane region" description="Helical" evidence="1">
    <location>
        <begin position="404"/>
        <end position="427"/>
    </location>
</feature>
<feature type="transmembrane region" description="Helical" evidence="1">
    <location>
        <begin position="306"/>
        <end position="326"/>
    </location>
</feature>
<accession>A0A517T1J9</accession>
<feature type="transmembrane region" description="Helical" evidence="1">
    <location>
        <begin position="29"/>
        <end position="47"/>
    </location>
</feature>
<evidence type="ECO:0000256" key="1">
    <source>
        <dbReference type="SAM" id="Phobius"/>
    </source>
</evidence>
<dbReference type="Proteomes" id="UP000315003">
    <property type="component" value="Chromosome"/>
</dbReference>
<evidence type="ECO:0000313" key="2">
    <source>
        <dbReference type="EMBL" id="QDT62250.1"/>
    </source>
</evidence>
<reference evidence="2 3" key="1">
    <citation type="submission" date="2019-02" db="EMBL/GenBank/DDBJ databases">
        <title>Deep-cultivation of Planctomycetes and their phenomic and genomic characterization uncovers novel biology.</title>
        <authorList>
            <person name="Wiegand S."/>
            <person name="Jogler M."/>
            <person name="Boedeker C."/>
            <person name="Pinto D."/>
            <person name="Vollmers J."/>
            <person name="Rivas-Marin E."/>
            <person name="Kohn T."/>
            <person name="Peeters S.H."/>
            <person name="Heuer A."/>
            <person name="Rast P."/>
            <person name="Oberbeckmann S."/>
            <person name="Bunk B."/>
            <person name="Jeske O."/>
            <person name="Meyerdierks A."/>
            <person name="Storesund J.E."/>
            <person name="Kallscheuer N."/>
            <person name="Luecker S."/>
            <person name="Lage O.M."/>
            <person name="Pohl T."/>
            <person name="Merkel B.J."/>
            <person name="Hornburger P."/>
            <person name="Mueller R.-W."/>
            <person name="Bruemmer F."/>
            <person name="Labrenz M."/>
            <person name="Spormann A.M."/>
            <person name="Op den Camp H."/>
            <person name="Overmann J."/>
            <person name="Amann R."/>
            <person name="Jetten M.S.M."/>
            <person name="Mascher T."/>
            <person name="Medema M.H."/>
            <person name="Devos D.P."/>
            <person name="Kaster A.-K."/>
            <person name="Ovreas L."/>
            <person name="Rohde M."/>
            <person name="Galperin M.Y."/>
            <person name="Jogler C."/>
        </authorList>
    </citation>
    <scope>NUCLEOTIDE SEQUENCE [LARGE SCALE GENOMIC DNA]</scope>
    <source>
        <strain evidence="2 3">SV_7m_r</strain>
    </source>
</reference>
<name>A0A517T1J9_9BACT</name>
<dbReference type="RefSeq" id="WP_145276891.1">
    <property type="nucleotide sequence ID" value="NZ_CP036272.1"/>
</dbReference>
<feature type="transmembrane region" description="Helical" evidence="1">
    <location>
        <begin position="237"/>
        <end position="257"/>
    </location>
</feature>
<evidence type="ECO:0000313" key="3">
    <source>
        <dbReference type="Proteomes" id="UP000315003"/>
    </source>
</evidence>
<dbReference type="EMBL" id="CP036272">
    <property type="protein sequence ID" value="QDT62250.1"/>
    <property type="molecule type" value="Genomic_DNA"/>
</dbReference>
<keyword evidence="3" id="KW-1185">Reference proteome</keyword>
<keyword evidence="1" id="KW-0472">Membrane</keyword>
<keyword evidence="1" id="KW-1133">Transmembrane helix</keyword>
<organism evidence="2 3">
    <name type="scientific">Stieleria bergensis</name>
    <dbReference type="NCBI Taxonomy" id="2528025"/>
    <lineage>
        <taxon>Bacteria</taxon>
        <taxon>Pseudomonadati</taxon>
        <taxon>Planctomycetota</taxon>
        <taxon>Planctomycetia</taxon>
        <taxon>Pirellulales</taxon>
        <taxon>Pirellulaceae</taxon>
        <taxon>Stieleria</taxon>
    </lineage>
</organism>
<evidence type="ECO:0008006" key="4">
    <source>
        <dbReference type="Google" id="ProtNLM"/>
    </source>
</evidence>
<dbReference type="SUPFAM" id="SSF103473">
    <property type="entry name" value="MFS general substrate transporter"/>
    <property type="match status" value="1"/>
</dbReference>